<sequence>LVHMMETWNMPINSFWHPTPSIGYEKNHCYHKFSCFKKSCKVKVCHYLDTKDAASTGNMHRHTKKCWGEDMVKLTMSMGNIIAARKALAKSPDGSITEAFLVKELNKLTFLHHQHTKMETQFILLLLLSIIQAHW</sequence>
<name>A0A0D2M8P2_HYPSF</name>
<keyword evidence="2" id="KW-1185">Reference proteome</keyword>
<dbReference type="Proteomes" id="UP000054270">
    <property type="component" value="Unassembled WGS sequence"/>
</dbReference>
<proteinExistence type="predicted"/>
<organism evidence="1 2">
    <name type="scientific">Hypholoma sublateritium (strain FD-334 SS-4)</name>
    <dbReference type="NCBI Taxonomy" id="945553"/>
    <lineage>
        <taxon>Eukaryota</taxon>
        <taxon>Fungi</taxon>
        <taxon>Dikarya</taxon>
        <taxon>Basidiomycota</taxon>
        <taxon>Agaricomycotina</taxon>
        <taxon>Agaricomycetes</taxon>
        <taxon>Agaricomycetidae</taxon>
        <taxon>Agaricales</taxon>
        <taxon>Agaricineae</taxon>
        <taxon>Strophariaceae</taxon>
        <taxon>Hypholoma</taxon>
    </lineage>
</organism>
<dbReference type="OrthoDB" id="2677917at2759"/>
<gene>
    <name evidence="1" type="ORF">HYPSUDRAFT_143442</name>
</gene>
<dbReference type="EMBL" id="KN817575">
    <property type="protein sequence ID" value="KJA19663.1"/>
    <property type="molecule type" value="Genomic_DNA"/>
</dbReference>
<feature type="non-terminal residue" evidence="1">
    <location>
        <position position="1"/>
    </location>
</feature>
<accession>A0A0D2M8P2</accession>
<evidence type="ECO:0000313" key="1">
    <source>
        <dbReference type="EMBL" id="KJA19663.1"/>
    </source>
</evidence>
<protein>
    <submittedName>
        <fullName evidence="1">Uncharacterized protein</fullName>
    </submittedName>
</protein>
<dbReference type="AlphaFoldDB" id="A0A0D2M8P2"/>
<dbReference type="OMA" id="PINSFWH"/>
<evidence type="ECO:0000313" key="2">
    <source>
        <dbReference type="Proteomes" id="UP000054270"/>
    </source>
</evidence>
<reference evidence="2" key="1">
    <citation type="submission" date="2014-04" db="EMBL/GenBank/DDBJ databases">
        <title>Evolutionary Origins and Diversification of the Mycorrhizal Mutualists.</title>
        <authorList>
            <consortium name="DOE Joint Genome Institute"/>
            <consortium name="Mycorrhizal Genomics Consortium"/>
            <person name="Kohler A."/>
            <person name="Kuo A."/>
            <person name="Nagy L.G."/>
            <person name="Floudas D."/>
            <person name="Copeland A."/>
            <person name="Barry K.W."/>
            <person name="Cichocki N."/>
            <person name="Veneault-Fourrey C."/>
            <person name="LaButti K."/>
            <person name="Lindquist E.A."/>
            <person name="Lipzen A."/>
            <person name="Lundell T."/>
            <person name="Morin E."/>
            <person name="Murat C."/>
            <person name="Riley R."/>
            <person name="Ohm R."/>
            <person name="Sun H."/>
            <person name="Tunlid A."/>
            <person name="Henrissat B."/>
            <person name="Grigoriev I.V."/>
            <person name="Hibbett D.S."/>
            <person name="Martin F."/>
        </authorList>
    </citation>
    <scope>NUCLEOTIDE SEQUENCE [LARGE SCALE GENOMIC DNA]</scope>
    <source>
        <strain evidence="2">FD-334 SS-4</strain>
    </source>
</reference>